<gene>
    <name evidence="11" type="ORF">D9615_003993</name>
</gene>
<dbReference type="Gene3D" id="1.25.40.700">
    <property type="match status" value="1"/>
</dbReference>
<feature type="region of interest" description="Disordered" evidence="8">
    <location>
        <begin position="1"/>
        <end position="66"/>
    </location>
</feature>
<dbReference type="GO" id="GO:0006606">
    <property type="term" value="P:protein import into nucleus"/>
    <property type="evidence" value="ECO:0007669"/>
    <property type="project" value="TreeGrafter"/>
</dbReference>
<comment type="subcellular location">
    <subcellularLocation>
        <location evidence="1">Nucleus envelope</location>
    </subcellularLocation>
</comment>
<comment type="caution">
    <text evidence="11">The sequence shown here is derived from an EMBL/GenBank/DDBJ whole genome shotgun (WGS) entry which is preliminary data.</text>
</comment>
<accession>A0A8H5HD32</accession>
<dbReference type="OrthoDB" id="103454at2759"/>
<reference evidence="11 12" key="1">
    <citation type="journal article" date="2020" name="ISME J.">
        <title>Uncovering the hidden diversity of litter-decomposition mechanisms in mushroom-forming fungi.</title>
        <authorList>
            <person name="Floudas D."/>
            <person name="Bentzer J."/>
            <person name="Ahren D."/>
            <person name="Johansson T."/>
            <person name="Persson P."/>
            <person name="Tunlid A."/>
        </authorList>
    </citation>
    <scope>NUCLEOTIDE SEQUENCE [LARGE SCALE GENOMIC DNA]</scope>
    <source>
        <strain evidence="11 12">CBS 661.87</strain>
    </source>
</reference>
<keyword evidence="5" id="KW-0653">Protein transport</keyword>
<organism evidence="11 12">
    <name type="scientific">Tricholomella constricta</name>
    <dbReference type="NCBI Taxonomy" id="117010"/>
    <lineage>
        <taxon>Eukaryota</taxon>
        <taxon>Fungi</taxon>
        <taxon>Dikarya</taxon>
        <taxon>Basidiomycota</taxon>
        <taxon>Agaricomycotina</taxon>
        <taxon>Agaricomycetes</taxon>
        <taxon>Agaricomycetidae</taxon>
        <taxon>Agaricales</taxon>
        <taxon>Tricholomatineae</taxon>
        <taxon>Lyophyllaceae</taxon>
        <taxon>Tricholomella</taxon>
    </lineage>
</organism>
<dbReference type="AlphaFoldDB" id="A0A8H5HD32"/>
<sequence length="1210" mass="133401">MATFSPSPAPRRSTRNRPLATSPPRRIRVTGNTNSRTTSRFATPVRQPERSRLNDNGSVLSGMDVDDGGSALSERMNLRAGGDALFAKSDQLTVSFYAALPVELKQVLKNAETPDFFRDAYTGDIDTVTGFALVASAQTCFVWQHAQAVKGTPTCYIFSCPQDPEQQHPPFHALIPYGSSREPGLILAAQDGSIRFWDSIGIGLAGGDHFTTIKLNLSQGESVTNLVRSDPQTYVASTTAGSLFRLTLTASGGKHHLTSHVFARPSHSLSLSRLLPSIFSSGSTPSVAAGLSKNVSALAFGAKTPTGGKEVWALVDTRLQRWSMSPEGWEELLLEGDVSAILSSAIRKTFGARVDDDDKQVDLELLDVAVDDDKLAVLLSYAGVEDDSSMALDGTGVRRIYALAHLSFWNDVFKVLTVRSVPYQSTFSSGAPMHPRIQLVLDGALISVQFGDTVALCARDVDYRERLELKSATDRTLGVGVSQDDGPLLVLTAATMMKVTVNLNKVLAYDFENGEAKLVKSAMTQAILFSGLPENPLHFSFPPDVDEESLMQGAEQLSQAVLESDTEVVQKNHDLGAQLTERKERLSWLIRFINDNVALVKMSQQSRQKLATDAEKLFACYQLWIRHNELLATNPKHSILNDAVHAYMGEIGQGHHEDIIRAFFRSNVADIGLLLRKVDEAATQAALLTGREIIEFLPEANRIVLTVLSSAFDYREYNLGVYGIELPMIKPWSSRPAVIDLVLSLFYATTQAIDAPAHGSAADGGSEPNSQLPDLAGTLFACIQERLDWLGSPIAASEPGTERDRNELATKFDMLRPEVLETLRRNGYAGAAFSLAEKYRDFAGLAALCHKETIFPPEDNPSSLRIQAYIERFKDEFTTELYRWYIQHGELRIMFAHDDSHSAYLDRFFAENHNTSISWINDLGKARYGAAAASLLTEAEQASSLEAKHLMLSIGKLSHLASLHETSITVDSSVLDAFHDDLDFVSVHEALLQEFKSALEAVRGRQSLDNQIDIIVKATASKLYEKRALAHVFKDLVRGLLQGRALSIEDAVDVLTLKDNTSTPEDFATALHLLARIENLPEARKASAFRTVWRRIYIHDDWDSIRKTANVSDAELNARFCNTALYCTLCAILPREYQPEGYETLPDVALITPSAAEITSRWPGLSQEQVDALVQDYNLECDRLGELDLNDVYHRVRELAVHDVVWQAGV</sequence>
<comment type="similarity">
    <text evidence="2">Belongs to the nucleoporin Nup133 family.</text>
</comment>
<dbReference type="GO" id="GO:0031080">
    <property type="term" value="C:nuclear pore outer ring"/>
    <property type="evidence" value="ECO:0007669"/>
    <property type="project" value="TreeGrafter"/>
</dbReference>
<feature type="domain" description="Nucleoporin Nup133/Nup155-like C-terminal" evidence="9">
    <location>
        <begin position="824"/>
        <end position="1179"/>
    </location>
</feature>
<keyword evidence="7" id="KW-0539">Nucleus</keyword>
<evidence type="ECO:0000256" key="2">
    <source>
        <dbReference type="ARBA" id="ARBA00005569"/>
    </source>
</evidence>
<evidence type="ECO:0000256" key="3">
    <source>
        <dbReference type="ARBA" id="ARBA00022448"/>
    </source>
</evidence>
<dbReference type="Proteomes" id="UP000565441">
    <property type="component" value="Unassembled WGS sequence"/>
</dbReference>
<dbReference type="SUPFAM" id="SSF117289">
    <property type="entry name" value="Nucleoporin domain"/>
    <property type="match status" value="1"/>
</dbReference>
<name>A0A8H5HD32_9AGAR</name>
<dbReference type="Pfam" id="PF03177">
    <property type="entry name" value="Nucleoporin_C"/>
    <property type="match status" value="1"/>
</dbReference>
<keyword evidence="4" id="KW-0509">mRNA transport</keyword>
<dbReference type="InterPro" id="IPR014908">
    <property type="entry name" value="Nucleoporin_Nup133/Nup155_N"/>
</dbReference>
<evidence type="ECO:0000256" key="4">
    <source>
        <dbReference type="ARBA" id="ARBA00022816"/>
    </source>
</evidence>
<feature type="domain" description="Nucleoporin Nup133/Nup155-like N-terminal" evidence="10">
    <location>
        <begin position="88"/>
        <end position="422"/>
    </location>
</feature>
<dbReference type="PANTHER" id="PTHR13405">
    <property type="entry name" value="NUCLEAR PORE COMPLEX PROTEIN NUP133"/>
    <property type="match status" value="1"/>
</dbReference>
<keyword evidence="6" id="KW-0811">Translocation</keyword>
<feature type="compositionally biased region" description="Polar residues" evidence="8">
    <location>
        <begin position="30"/>
        <end position="41"/>
    </location>
</feature>
<evidence type="ECO:0000313" key="11">
    <source>
        <dbReference type="EMBL" id="KAF5381087.1"/>
    </source>
</evidence>
<dbReference type="InterPro" id="IPR037624">
    <property type="entry name" value="Nup133-like"/>
</dbReference>
<dbReference type="EMBL" id="JAACJP010000012">
    <property type="protein sequence ID" value="KAF5381087.1"/>
    <property type="molecule type" value="Genomic_DNA"/>
</dbReference>
<dbReference type="Gene3D" id="2.130.10.10">
    <property type="entry name" value="YVTN repeat-like/Quinoprotein amine dehydrogenase"/>
    <property type="match status" value="1"/>
</dbReference>
<dbReference type="Pfam" id="PF08801">
    <property type="entry name" value="Nucleoporin_N"/>
    <property type="match status" value="1"/>
</dbReference>
<protein>
    <submittedName>
        <fullName evidence="11">Uncharacterized protein</fullName>
    </submittedName>
</protein>
<evidence type="ECO:0000259" key="9">
    <source>
        <dbReference type="Pfam" id="PF03177"/>
    </source>
</evidence>
<evidence type="ECO:0000256" key="5">
    <source>
        <dbReference type="ARBA" id="ARBA00022927"/>
    </source>
</evidence>
<dbReference type="GO" id="GO:0000972">
    <property type="term" value="P:transcription-dependent tethering of RNA polymerase II gene DNA at nuclear periphery"/>
    <property type="evidence" value="ECO:0007669"/>
    <property type="project" value="TreeGrafter"/>
</dbReference>
<evidence type="ECO:0000256" key="1">
    <source>
        <dbReference type="ARBA" id="ARBA00004259"/>
    </source>
</evidence>
<dbReference type="PANTHER" id="PTHR13405:SF11">
    <property type="entry name" value="NUCLEAR PORE COMPLEX PROTEIN NUP133"/>
    <property type="match status" value="1"/>
</dbReference>
<evidence type="ECO:0000313" key="12">
    <source>
        <dbReference type="Proteomes" id="UP000565441"/>
    </source>
</evidence>
<evidence type="ECO:0000256" key="8">
    <source>
        <dbReference type="SAM" id="MobiDB-lite"/>
    </source>
</evidence>
<dbReference type="InterPro" id="IPR015943">
    <property type="entry name" value="WD40/YVTN_repeat-like_dom_sf"/>
</dbReference>
<evidence type="ECO:0000256" key="6">
    <source>
        <dbReference type="ARBA" id="ARBA00023010"/>
    </source>
</evidence>
<dbReference type="Gene3D" id="1.20.58.1380">
    <property type="match status" value="1"/>
</dbReference>
<evidence type="ECO:0000259" key="10">
    <source>
        <dbReference type="Pfam" id="PF08801"/>
    </source>
</evidence>
<keyword evidence="12" id="KW-1185">Reference proteome</keyword>
<keyword evidence="3" id="KW-0813">Transport</keyword>
<dbReference type="GO" id="GO:0017056">
    <property type="term" value="F:structural constituent of nuclear pore"/>
    <property type="evidence" value="ECO:0007669"/>
    <property type="project" value="InterPro"/>
</dbReference>
<dbReference type="GO" id="GO:0016973">
    <property type="term" value="P:poly(A)+ mRNA export from nucleus"/>
    <property type="evidence" value="ECO:0007669"/>
    <property type="project" value="TreeGrafter"/>
</dbReference>
<dbReference type="InterPro" id="IPR007187">
    <property type="entry name" value="Nucleoporin_Nup133/Nup155_C"/>
</dbReference>
<evidence type="ECO:0000256" key="7">
    <source>
        <dbReference type="ARBA" id="ARBA00023242"/>
    </source>
</evidence>
<proteinExistence type="inferred from homology"/>